<dbReference type="EMBL" id="AJWZ01001954">
    <property type="protein sequence ID" value="EKC72292.1"/>
    <property type="molecule type" value="Genomic_DNA"/>
</dbReference>
<accession>K1TGR3</accession>
<evidence type="ECO:0000313" key="1">
    <source>
        <dbReference type="EMBL" id="EKC72292.1"/>
    </source>
</evidence>
<dbReference type="InterPro" id="IPR003688">
    <property type="entry name" value="TraG/VirD4"/>
</dbReference>
<gene>
    <name evidence="1" type="ORF">OBE_02965</name>
</gene>
<protein>
    <submittedName>
        <fullName evidence="1">TRAG protein</fullName>
    </submittedName>
</protein>
<feature type="non-terminal residue" evidence="1">
    <location>
        <position position="1"/>
    </location>
</feature>
<sequence>YGMHGDASSNFQFAGRELLTPQEVRVLPYEQAILFIKNALPLMTEKLMCFITNLQKTRQFAGMKL</sequence>
<dbReference type="Pfam" id="PF02534">
    <property type="entry name" value="T4SS-DNA_transf"/>
    <property type="match status" value="1"/>
</dbReference>
<dbReference type="GO" id="GO:0016020">
    <property type="term" value="C:membrane"/>
    <property type="evidence" value="ECO:0007669"/>
    <property type="project" value="InterPro"/>
</dbReference>
<proteinExistence type="predicted"/>
<dbReference type="AlphaFoldDB" id="K1TGR3"/>
<organism evidence="1">
    <name type="scientific">human gut metagenome</name>
    <dbReference type="NCBI Taxonomy" id="408170"/>
    <lineage>
        <taxon>unclassified sequences</taxon>
        <taxon>metagenomes</taxon>
        <taxon>organismal metagenomes</taxon>
    </lineage>
</organism>
<comment type="caution">
    <text evidence="1">The sequence shown here is derived from an EMBL/GenBank/DDBJ whole genome shotgun (WGS) entry which is preliminary data.</text>
</comment>
<reference evidence="1" key="1">
    <citation type="journal article" date="2013" name="Environ. Microbiol.">
        <title>Microbiota from the distal guts of lean and obese adolescents exhibit partial functional redundancy besides clear differences in community structure.</title>
        <authorList>
            <person name="Ferrer M."/>
            <person name="Ruiz A."/>
            <person name="Lanza F."/>
            <person name="Haange S.B."/>
            <person name="Oberbach A."/>
            <person name="Till H."/>
            <person name="Bargiela R."/>
            <person name="Campoy C."/>
            <person name="Segura M.T."/>
            <person name="Richter M."/>
            <person name="von Bergen M."/>
            <person name="Seifert J."/>
            <person name="Suarez A."/>
        </authorList>
    </citation>
    <scope>NUCLEOTIDE SEQUENCE</scope>
</reference>
<name>K1TGR3_9ZZZZ</name>